<dbReference type="RefSeq" id="XP_001838526.2">
    <property type="nucleotide sequence ID" value="XM_001838474.2"/>
</dbReference>
<protein>
    <submittedName>
        <fullName evidence="2">Uncharacterized protein</fullName>
    </submittedName>
</protein>
<dbReference type="AlphaFoldDB" id="A8P3D4"/>
<dbReference type="InParanoid" id="A8P3D4"/>
<dbReference type="VEuPathDB" id="FungiDB:CC1G_10768"/>
<evidence type="ECO:0000313" key="3">
    <source>
        <dbReference type="Proteomes" id="UP000001861"/>
    </source>
</evidence>
<dbReference type="EMBL" id="AACS02000004">
    <property type="protein sequence ID" value="EAU83327.2"/>
    <property type="molecule type" value="Genomic_DNA"/>
</dbReference>
<dbReference type="Proteomes" id="UP000001861">
    <property type="component" value="Unassembled WGS sequence"/>
</dbReference>
<comment type="caution">
    <text evidence="2">The sequence shown here is derived from an EMBL/GenBank/DDBJ whole genome shotgun (WGS) entry which is preliminary data.</text>
</comment>
<accession>A8P3D4</accession>
<gene>
    <name evidence="2" type="ORF">CC1G_10768</name>
</gene>
<proteinExistence type="predicted"/>
<dbReference type="KEGG" id="cci:CC1G_10768"/>
<reference evidence="2 3" key="1">
    <citation type="journal article" date="2010" name="Proc. Natl. Acad. Sci. U.S.A.">
        <title>Insights into evolution of multicellular fungi from the assembled chromosomes of the mushroom Coprinopsis cinerea (Coprinus cinereus).</title>
        <authorList>
            <person name="Stajich J.E."/>
            <person name="Wilke S.K."/>
            <person name="Ahren D."/>
            <person name="Au C.H."/>
            <person name="Birren B.W."/>
            <person name="Borodovsky M."/>
            <person name="Burns C."/>
            <person name="Canback B."/>
            <person name="Casselton L.A."/>
            <person name="Cheng C.K."/>
            <person name="Deng J."/>
            <person name="Dietrich F.S."/>
            <person name="Fargo D.C."/>
            <person name="Farman M.L."/>
            <person name="Gathman A.C."/>
            <person name="Goldberg J."/>
            <person name="Guigo R."/>
            <person name="Hoegger P.J."/>
            <person name="Hooker J.B."/>
            <person name="Huggins A."/>
            <person name="James T.Y."/>
            <person name="Kamada T."/>
            <person name="Kilaru S."/>
            <person name="Kodira C."/>
            <person name="Kues U."/>
            <person name="Kupfer D."/>
            <person name="Kwan H.S."/>
            <person name="Lomsadze A."/>
            <person name="Li W."/>
            <person name="Lilly W.W."/>
            <person name="Ma L.J."/>
            <person name="Mackey A.J."/>
            <person name="Manning G."/>
            <person name="Martin F."/>
            <person name="Muraguchi H."/>
            <person name="Natvig D.O."/>
            <person name="Palmerini H."/>
            <person name="Ramesh M.A."/>
            <person name="Rehmeyer C.J."/>
            <person name="Roe B.A."/>
            <person name="Shenoy N."/>
            <person name="Stanke M."/>
            <person name="Ter-Hovhannisyan V."/>
            <person name="Tunlid A."/>
            <person name="Velagapudi R."/>
            <person name="Vision T.J."/>
            <person name="Zeng Q."/>
            <person name="Zolan M.E."/>
            <person name="Pukkila P.J."/>
        </authorList>
    </citation>
    <scope>NUCLEOTIDE SEQUENCE [LARGE SCALE GENOMIC DNA]</scope>
    <source>
        <strain evidence="3">Okayama-7 / 130 / ATCC MYA-4618 / FGSC 9003</strain>
    </source>
</reference>
<evidence type="ECO:0000256" key="1">
    <source>
        <dbReference type="SAM" id="MobiDB-lite"/>
    </source>
</evidence>
<organism evidence="2 3">
    <name type="scientific">Coprinopsis cinerea (strain Okayama-7 / 130 / ATCC MYA-4618 / FGSC 9003)</name>
    <name type="common">Inky cap fungus</name>
    <name type="synonym">Hormographiella aspergillata</name>
    <dbReference type="NCBI Taxonomy" id="240176"/>
    <lineage>
        <taxon>Eukaryota</taxon>
        <taxon>Fungi</taxon>
        <taxon>Dikarya</taxon>
        <taxon>Basidiomycota</taxon>
        <taxon>Agaricomycotina</taxon>
        <taxon>Agaricomycetes</taxon>
        <taxon>Agaricomycetidae</taxon>
        <taxon>Agaricales</taxon>
        <taxon>Agaricineae</taxon>
        <taxon>Psathyrellaceae</taxon>
        <taxon>Coprinopsis</taxon>
    </lineage>
</organism>
<feature type="region of interest" description="Disordered" evidence="1">
    <location>
        <begin position="112"/>
        <end position="145"/>
    </location>
</feature>
<feature type="compositionally biased region" description="Basic and acidic residues" evidence="1">
    <location>
        <begin position="120"/>
        <end position="145"/>
    </location>
</feature>
<sequence>MSVTGQAKRPARESRYYVDVQHKVQLSSTHHKYCYDEVLGRARVGGRAFAIPLLSHHIEHFLKEKCPEYYCTAPVAGFYGPQILRLEKHWHCRRQIMDFVISRARGNHSKVDEYQQQLSLRKDRTSRSDGNAYRKRDNNESEKRK</sequence>
<keyword evidence="3" id="KW-1185">Reference proteome</keyword>
<dbReference type="GeneID" id="6015118"/>
<name>A8P3D4_COPC7</name>
<evidence type="ECO:0000313" key="2">
    <source>
        <dbReference type="EMBL" id="EAU83327.2"/>
    </source>
</evidence>
<dbReference type="HOGENOM" id="CLU_1786759_0_0_1"/>